<dbReference type="InterPro" id="IPR036111">
    <property type="entry name" value="Mal/L-sulfo/L-lacto_DH-like_sf"/>
</dbReference>
<sequence>MLRIQYEDLRKEFETILISRGFNEENAGKASTIIAKSAADGVYSHSVNRFPKLVSYMDKGVIDPRAAAEKVGGFGSFERYEGHFALGCLNAVICMDRACQMAKESGIGVVAIGHTNHWLRAGSYGWQAADAGCVGLCWTNTMPNMPAWGAKDRRIGNNPFVMAIPRSDGKHVVVDCAMSQFAYGKIEEARLKGQQLPVPGGFDRNGSITSDPREIEETWRVLPIGYWKGSGLSVAFDMIAAVLSGANAVSDIGKKYEEEIGLSQVFIAIDPEKFNTKEMTDEIIDRITADIHSSEPVKEGGSIYYPGERTILTREENMRDGIPVLEEVWERIRALEKQEPESIK</sequence>
<comment type="caution">
    <text evidence="2">The sequence shown here is derived from an EMBL/GenBank/DDBJ whole genome shotgun (WGS) entry which is preliminary data.</text>
</comment>
<proteinExistence type="predicted"/>
<reference evidence="2 3" key="1">
    <citation type="submission" date="2018-05" db="EMBL/GenBank/DDBJ databases">
        <authorList>
            <person name="Goeker M."/>
            <person name="Huntemann M."/>
            <person name="Clum A."/>
            <person name="Pillay M."/>
            <person name="Palaniappan K."/>
            <person name="Varghese N."/>
            <person name="Mikhailova N."/>
            <person name="Stamatis D."/>
            <person name="Reddy T."/>
            <person name="Daum C."/>
            <person name="Shapiro N."/>
            <person name="Ivanova N."/>
            <person name="Kyrpides N."/>
            <person name="Woyke T."/>
        </authorList>
    </citation>
    <scope>NUCLEOTIDE SEQUENCE [LARGE SCALE GENOMIC DNA]</scope>
    <source>
        <strain evidence="2 3">DSM 26524</strain>
    </source>
</reference>
<dbReference type="SUPFAM" id="SSF89733">
    <property type="entry name" value="L-sulfolactate dehydrogenase-like"/>
    <property type="match status" value="1"/>
</dbReference>
<dbReference type="PANTHER" id="PTHR11091">
    <property type="entry name" value="OXIDOREDUCTASE-RELATED"/>
    <property type="match status" value="1"/>
</dbReference>
<keyword evidence="1" id="KW-0560">Oxidoreductase</keyword>
<dbReference type="Proteomes" id="UP000245412">
    <property type="component" value="Unassembled WGS sequence"/>
</dbReference>
<dbReference type="GO" id="GO:0016491">
    <property type="term" value="F:oxidoreductase activity"/>
    <property type="evidence" value="ECO:0007669"/>
    <property type="project" value="UniProtKB-KW"/>
</dbReference>
<dbReference type="Pfam" id="PF02615">
    <property type="entry name" value="Ldh_2"/>
    <property type="match status" value="1"/>
</dbReference>
<accession>A0AB73SZY5</accession>
<keyword evidence="3" id="KW-1185">Reference proteome</keyword>
<evidence type="ECO:0000313" key="3">
    <source>
        <dbReference type="Proteomes" id="UP000245412"/>
    </source>
</evidence>
<organism evidence="2 3">
    <name type="scientific">Murimonas intestini</name>
    <dbReference type="NCBI Taxonomy" id="1337051"/>
    <lineage>
        <taxon>Bacteria</taxon>
        <taxon>Bacillati</taxon>
        <taxon>Bacillota</taxon>
        <taxon>Clostridia</taxon>
        <taxon>Lachnospirales</taxon>
        <taxon>Lachnospiraceae</taxon>
        <taxon>Murimonas</taxon>
    </lineage>
</organism>
<dbReference type="EMBL" id="QGGY01000015">
    <property type="protein sequence ID" value="PWJ72990.1"/>
    <property type="molecule type" value="Genomic_DNA"/>
</dbReference>
<dbReference type="RefSeq" id="WP_109748150.1">
    <property type="nucleotide sequence ID" value="NZ_CANTIO010000080.1"/>
</dbReference>
<dbReference type="Gene3D" id="3.30.1370.60">
    <property type="entry name" value="Hypothetical oxidoreductase yiak, domain 2"/>
    <property type="match status" value="1"/>
</dbReference>
<name>A0AB73SZY5_9FIRM</name>
<dbReference type="InterPro" id="IPR043143">
    <property type="entry name" value="Mal/L-sulf/L-lact_DH-like_NADP"/>
</dbReference>
<evidence type="ECO:0000313" key="2">
    <source>
        <dbReference type="EMBL" id="PWJ72990.1"/>
    </source>
</evidence>
<gene>
    <name evidence="2" type="ORF">C7383_115146</name>
</gene>
<dbReference type="NCBIfam" id="NF009750">
    <property type="entry name" value="PRK13260.1"/>
    <property type="match status" value="1"/>
</dbReference>
<protein>
    <submittedName>
        <fullName evidence="2">3-dehydro-L-gulonate 2-dehydrogenase</fullName>
    </submittedName>
</protein>
<evidence type="ECO:0000256" key="1">
    <source>
        <dbReference type="ARBA" id="ARBA00023002"/>
    </source>
</evidence>
<dbReference type="Gene3D" id="1.10.1530.10">
    <property type="match status" value="1"/>
</dbReference>
<dbReference type="PANTHER" id="PTHR11091:SF3">
    <property type="entry name" value="2,3-DIKETO-L-GULONATE REDUCTASE"/>
    <property type="match status" value="1"/>
</dbReference>
<dbReference type="InterPro" id="IPR003767">
    <property type="entry name" value="Malate/L-lactate_DH-like"/>
</dbReference>
<dbReference type="AlphaFoldDB" id="A0AB73SZY5"/>
<dbReference type="InterPro" id="IPR043144">
    <property type="entry name" value="Mal/L-sulf/L-lact_DH-like_ah"/>
</dbReference>